<keyword evidence="1" id="KW-0812">Transmembrane</keyword>
<dbReference type="EMBL" id="CP003273">
    <property type="protein sequence ID" value="AGL02008.1"/>
    <property type="molecule type" value="Genomic_DNA"/>
</dbReference>
<keyword evidence="1" id="KW-1133">Transmembrane helix</keyword>
<reference evidence="2 3" key="1">
    <citation type="submission" date="2012-01" db="EMBL/GenBank/DDBJ databases">
        <title>Complete sequence of Desulfotomaculum gibsoniae DSM 7213.</title>
        <authorList>
            <consortium name="US DOE Joint Genome Institute"/>
            <person name="Lucas S."/>
            <person name="Han J."/>
            <person name="Lapidus A."/>
            <person name="Cheng J.-F."/>
            <person name="Goodwin L."/>
            <person name="Pitluck S."/>
            <person name="Peters L."/>
            <person name="Ovchinnikova G."/>
            <person name="Teshima H."/>
            <person name="Detter J.C."/>
            <person name="Han C."/>
            <person name="Tapia R."/>
            <person name="Land M."/>
            <person name="Hauser L."/>
            <person name="Kyrpides N."/>
            <person name="Ivanova N."/>
            <person name="Pagani I."/>
            <person name="Parshina S."/>
            <person name="Plugge C."/>
            <person name="Muyzer G."/>
            <person name="Kuever J."/>
            <person name="Ivanova A."/>
            <person name="Nazina T."/>
            <person name="Klenk H.-P."/>
            <person name="Brambilla E."/>
            <person name="Spring S."/>
            <person name="Stams A.F."/>
            <person name="Woyke T."/>
        </authorList>
    </citation>
    <scope>NUCLEOTIDE SEQUENCE [LARGE SCALE GENOMIC DNA]</scope>
    <source>
        <strain evidence="2 3">DSM 7213</strain>
    </source>
</reference>
<dbReference type="AlphaFoldDB" id="R4KFR3"/>
<keyword evidence="3" id="KW-1185">Reference proteome</keyword>
<proteinExistence type="predicted"/>
<feature type="transmembrane region" description="Helical" evidence="1">
    <location>
        <begin position="12"/>
        <end position="30"/>
    </location>
</feature>
<feature type="transmembrane region" description="Helical" evidence="1">
    <location>
        <begin position="134"/>
        <end position="154"/>
    </location>
</feature>
<keyword evidence="1" id="KW-0472">Membrane</keyword>
<gene>
    <name evidence="2" type="ORF">Desgi_2602</name>
</gene>
<feature type="transmembrane region" description="Helical" evidence="1">
    <location>
        <begin position="166"/>
        <end position="186"/>
    </location>
</feature>
<evidence type="ECO:0000313" key="2">
    <source>
        <dbReference type="EMBL" id="AGL02008.1"/>
    </source>
</evidence>
<organism evidence="2 3">
    <name type="scientific">Desulfoscipio gibsoniae DSM 7213</name>
    <dbReference type="NCBI Taxonomy" id="767817"/>
    <lineage>
        <taxon>Bacteria</taxon>
        <taxon>Bacillati</taxon>
        <taxon>Bacillota</taxon>
        <taxon>Clostridia</taxon>
        <taxon>Eubacteriales</taxon>
        <taxon>Desulfallaceae</taxon>
        <taxon>Desulfoscipio</taxon>
    </lineage>
</organism>
<feature type="transmembrane region" description="Helical" evidence="1">
    <location>
        <begin position="37"/>
        <end position="56"/>
    </location>
</feature>
<dbReference type="eggNOG" id="COG4536">
    <property type="taxonomic scope" value="Bacteria"/>
</dbReference>
<dbReference type="OrthoDB" id="2111373at2"/>
<evidence type="ECO:0000313" key="3">
    <source>
        <dbReference type="Proteomes" id="UP000013520"/>
    </source>
</evidence>
<accession>R4KFR3</accession>
<name>R4KFR3_9FIRM</name>
<dbReference type="RefSeq" id="WP_006521736.1">
    <property type="nucleotide sequence ID" value="NC_021184.1"/>
</dbReference>
<dbReference type="STRING" id="767817.Desgi_2602"/>
<dbReference type="HOGENOM" id="CLU_096497_0_0_9"/>
<protein>
    <recommendedName>
        <fullName evidence="4">Mg2+ and Co2+ transporter CorB</fullName>
    </recommendedName>
</protein>
<dbReference type="KEGG" id="dgi:Desgi_2602"/>
<sequence>MKNNKSTVSGKFVVFVGFISFILAAIFFLLSQLISEAINSLTFSFLLLMLIILFGITSDVIGTSVAAANEAPFHAKASKKVAGAREGVLLIRNADRVANIANDVIGDIAGTVSGALGIALVLQIMTLWEDFNRFLLNMLVTALIAALTVGGKAYGKKIALSNSNEVIFFVGRIMAAFSSITGIRIVKK</sequence>
<evidence type="ECO:0000256" key="1">
    <source>
        <dbReference type="SAM" id="Phobius"/>
    </source>
</evidence>
<dbReference type="Proteomes" id="UP000013520">
    <property type="component" value="Chromosome"/>
</dbReference>
<evidence type="ECO:0008006" key="4">
    <source>
        <dbReference type="Google" id="ProtNLM"/>
    </source>
</evidence>